<dbReference type="EMBL" id="SNXC01000009">
    <property type="protein sequence ID" value="TDO99408.1"/>
    <property type="molecule type" value="Genomic_DNA"/>
</dbReference>
<keyword evidence="1 4" id="KW-0808">Transferase</keyword>
<evidence type="ECO:0000256" key="1">
    <source>
        <dbReference type="ARBA" id="ARBA00022679"/>
    </source>
</evidence>
<dbReference type="GO" id="GO:0016747">
    <property type="term" value="F:acyltransferase activity, transferring groups other than amino-acyl groups"/>
    <property type="evidence" value="ECO:0007669"/>
    <property type="project" value="InterPro"/>
</dbReference>
<dbReference type="CDD" id="cd04301">
    <property type="entry name" value="NAT_SF"/>
    <property type="match status" value="1"/>
</dbReference>
<dbReference type="RefSeq" id="WP_133502268.1">
    <property type="nucleotide sequence ID" value="NZ_SNXC01000009.1"/>
</dbReference>
<feature type="domain" description="N-acetyltransferase" evidence="3">
    <location>
        <begin position="1"/>
        <end position="162"/>
    </location>
</feature>
<accession>A0A4R6MCM7</accession>
<comment type="caution">
    <text evidence="4">The sequence shown here is derived from an EMBL/GenBank/DDBJ whole genome shotgun (WGS) entry which is preliminary data.</text>
</comment>
<dbReference type="NCBIfam" id="NF040504">
    <property type="entry name" value="resist_ArsN1b"/>
    <property type="match status" value="1"/>
</dbReference>
<dbReference type="OrthoDB" id="5459937at2"/>
<dbReference type="SUPFAM" id="SSF55729">
    <property type="entry name" value="Acyl-CoA N-acyltransferases (Nat)"/>
    <property type="match status" value="1"/>
</dbReference>
<dbReference type="InterPro" id="IPR016181">
    <property type="entry name" value="Acyl_CoA_acyltransferase"/>
</dbReference>
<evidence type="ECO:0000256" key="2">
    <source>
        <dbReference type="ARBA" id="ARBA00023315"/>
    </source>
</evidence>
<dbReference type="PANTHER" id="PTHR43072">
    <property type="entry name" value="N-ACETYLTRANSFERASE"/>
    <property type="match status" value="1"/>
</dbReference>
<keyword evidence="2" id="KW-0012">Acyltransferase</keyword>
<dbReference type="PANTHER" id="PTHR43072:SF23">
    <property type="entry name" value="UPF0039 PROTEIN C11D3.02C"/>
    <property type="match status" value="1"/>
</dbReference>
<evidence type="ECO:0000313" key="4">
    <source>
        <dbReference type="EMBL" id="TDO99408.1"/>
    </source>
</evidence>
<reference evidence="4 5" key="1">
    <citation type="submission" date="2019-03" db="EMBL/GenBank/DDBJ databases">
        <title>Genomic Encyclopedia of Type Strains, Phase III (KMG-III): the genomes of soil and plant-associated and newly described type strains.</title>
        <authorList>
            <person name="Whitman W."/>
        </authorList>
    </citation>
    <scope>NUCLEOTIDE SEQUENCE [LARGE SCALE GENOMIC DNA]</scope>
    <source>
        <strain evidence="4 5">CECT 7378</strain>
    </source>
</reference>
<dbReference type="InterPro" id="IPR000182">
    <property type="entry name" value="GNAT_dom"/>
</dbReference>
<evidence type="ECO:0000313" key="5">
    <source>
        <dbReference type="Proteomes" id="UP000294656"/>
    </source>
</evidence>
<dbReference type="AlphaFoldDB" id="A0A4R6MCM7"/>
<proteinExistence type="predicted"/>
<keyword evidence="5" id="KW-1185">Reference proteome</keyword>
<gene>
    <name evidence="4" type="ORF">DFP79_0389</name>
</gene>
<name>A0A4R6MCM7_9GAMM</name>
<dbReference type="Pfam" id="PF13420">
    <property type="entry name" value="Acetyltransf_4"/>
    <property type="match status" value="1"/>
</dbReference>
<sequence>MIRNATQNDAAKIAAIYNHYIAKTVITFEEEPVSIIDIVERVQNVQSLDLPWIVVEVDGEVAGYAYAAHWHKRSAYRFSVEATVYLSPCHSGKGLGTLLYQALFDKLRHSNIRTVIGCIALPNDASISLHEKLGMKKIGHFEEVGYKFGHWWDVGYWQLTLASE</sequence>
<protein>
    <submittedName>
        <fullName evidence="4">Phosphinothricin acetyltransferase</fullName>
    </submittedName>
</protein>
<organism evidence="4 5">
    <name type="scientific">Marinomonas balearica</name>
    <dbReference type="NCBI Taxonomy" id="491947"/>
    <lineage>
        <taxon>Bacteria</taxon>
        <taxon>Pseudomonadati</taxon>
        <taxon>Pseudomonadota</taxon>
        <taxon>Gammaproteobacteria</taxon>
        <taxon>Oceanospirillales</taxon>
        <taxon>Oceanospirillaceae</taxon>
        <taxon>Marinomonas</taxon>
    </lineage>
</organism>
<dbReference type="Gene3D" id="3.40.630.30">
    <property type="match status" value="1"/>
</dbReference>
<dbReference type="Proteomes" id="UP000294656">
    <property type="component" value="Unassembled WGS sequence"/>
</dbReference>
<evidence type="ECO:0000259" key="3">
    <source>
        <dbReference type="PROSITE" id="PS51186"/>
    </source>
</evidence>
<dbReference type="PROSITE" id="PS51186">
    <property type="entry name" value="GNAT"/>
    <property type="match status" value="1"/>
</dbReference>